<evidence type="ECO:0000313" key="2">
    <source>
        <dbReference type="EMBL" id="GAA3694320.1"/>
    </source>
</evidence>
<dbReference type="SUPFAM" id="SSF69618">
    <property type="entry name" value="HemD-like"/>
    <property type="match status" value="1"/>
</dbReference>
<gene>
    <name evidence="2" type="ORF">GCM10022268_01420</name>
</gene>
<keyword evidence="3" id="KW-1185">Reference proteome</keyword>
<proteinExistence type="predicted"/>
<organism evidence="2 3">
    <name type="scientific">Sphingomonas cynarae</name>
    <dbReference type="NCBI Taxonomy" id="930197"/>
    <lineage>
        <taxon>Bacteria</taxon>
        <taxon>Pseudomonadati</taxon>
        <taxon>Pseudomonadota</taxon>
        <taxon>Alphaproteobacteria</taxon>
        <taxon>Sphingomonadales</taxon>
        <taxon>Sphingomonadaceae</taxon>
        <taxon>Sphingomonas</taxon>
    </lineage>
</organism>
<dbReference type="InterPro" id="IPR003754">
    <property type="entry name" value="4pyrrol_synth_uPrphyn_synth"/>
</dbReference>
<evidence type="ECO:0000313" key="3">
    <source>
        <dbReference type="Proteomes" id="UP001500523"/>
    </source>
</evidence>
<dbReference type="Gene3D" id="3.40.50.10090">
    <property type="match status" value="1"/>
</dbReference>
<dbReference type="EMBL" id="BAABBF010000001">
    <property type="protein sequence ID" value="GAA3694320.1"/>
    <property type="molecule type" value="Genomic_DNA"/>
</dbReference>
<dbReference type="Proteomes" id="UP001500523">
    <property type="component" value="Unassembled WGS sequence"/>
</dbReference>
<name>A0ABP7CPJ8_9SPHN</name>
<reference evidence="3" key="1">
    <citation type="journal article" date="2019" name="Int. J. Syst. Evol. Microbiol.">
        <title>The Global Catalogue of Microorganisms (GCM) 10K type strain sequencing project: providing services to taxonomists for standard genome sequencing and annotation.</title>
        <authorList>
            <consortium name="The Broad Institute Genomics Platform"/>
            <consortium name="The Broad Institute Genome Sequencing Center for Infectious Disease"/>
            <person name="Wu L."/>
            <person name="Ma J."/>
        </authorList>
    </citation>
    <scope>NUCLEOTIDE SEQUENCE [LARGE SCALE GENOMIC DNA]</scope>
    <source>
        <strain evidence="3">JCM 17498</strain>
    </source>
</reference>
<feature type="domain" description="Tetrapyrrole biosynthesis uroporphyrinogen III synthase" evidence="1">
    <location>
        <begin position="16"/>
        <end position="207"/>
    </location>
</feature>
<dbReference type="InterPro" id="IPR036108">
    <property type="entry name" value="4pyrrol_syn_uPrphyn_synt_sf"/>
</dbReference>
<comment type="caution">
    <text evidence="2">The sequence shown here is derived from an EMBL/GenBank/DDBJ whole genome shotgun (WGS) entry which is preliminary data.</text>
</comment>
<sequence length="224" mass="22546">MNRAVAVLRPEPGNARTAALIAAQGGRAIRLPLFTVAAKAWIPPDPAGFDALVATSANAFRHGGDGLASLWTLPVWAVGRATARAAADAGFTVEAIGDRGVESLVTTMPAGRRLLHLAGRERIATPDAVAITVYAAEPLPVAPGALAALAEGVALLHSARASARLAALVDRRGDIDLVAISGAVAAAAGGGWASVAVAPRPDDVTMVALALGAARNGNTGRPRE</sequence>
<dbReference type="RefSeq" id="WP_344691298.1">
    <property type="nucleotide sequence ID" value="NZ_BAABBF010000001.1"/>
</dbReference>
<accession>A0ABP7CPJ8</accession>
<protein>
    <recommendedName>
        <fullName evidence="1">Tetrapyrrole biosynthesis uroporphyrinogen III synthase domain-containing protein</fullName>
    </recommendedName>
</protein>
<evidence type="ECO:0000259" key="1">
    <source>
        <dbReference type="Pfam" id="PF02602"/>
    </source>
</evidence>
<dbReference type="Pfam" id="PF02602">
    <property type="entry name" value="HEM4"/>
    <property type="match status" value="1"/>
</dbReference>